<sequence length="219" mass="23473">MERPAANGQPMAGSIGAGGRRCWWSRWPASNTLTCIPRRQGGHLLMQLHRAQNDVPSAWGGGCEPAARVTIAMAQHVRGSGEQAGGGGRCCRVNDAYPPAAPLPMPMPSASQPAFAADVVTATVVFGLGDRCAKVTLIAAPQLRIAVLVCCHCYLYLHHPMAPARRHLPKRLTLPWATCRGRQQLNGRGGTIFFSRMANGPEVTVVDIAIRLRFVGYAS</sequence>
<organism evidence="1 2">
    <name type="scientific">Bipolaris oryzae ATCC 44560</name>
    <dbReference type="NCBI Taxonomy" id="930090"/>
    <lineage>
        <taxon>Eukaryota</taxon>
        <taxon>Fungi</taxon>
        <taxon>Dikarya</taxon>
        <taxon>Ascomycota</taxon>
        <taxon>Pezizomycotina</taxon>
        <taxon>Dothideomycetes</taxon>
        <taxon>Pleosporomycetidae</taxon>
        <taxon>Pleosporales</taxon>
        <taxon>Pleosporineae</taxon>
        <taxon>Pleosporaceae</taxon>
        <taxon>Bipolaris</taxon>
    </lineage>
</organism>
<dbReference type="KEGG" id="bor:COCMIDRAFT_22133"/>
<dbReference type="AlphaFoldDB" id="W6ZEK6"/>
<protein>
    <submittedName>
        <fullName evidence="1">Uncharacterized protein</fullName>
    </submittedName>
</protein>
<reference evidence="1 2" key="1">
    <citation type="journal article" date="2013" name="PLoS Genet.">
        <title>Comparative genome structure, secondary metabolite, and effector coding capacity across Cochliobolus pathogens.</title>
        <authorList>
            <person name="Condon B.J."/>
            <person name="Leng Y."/>
            <person name="Wu D."/>
            <person name="Bushley K.E."/>
            <person name="Ohm R.A."/>
            <person name="Otillar R."/>
            <person name="Martin J."/>
            <person name="Schackwitz W."/>
            <person name="Grimwood J."/>
            <person name="MohdZainudin N."/>
            <person name="Xue C."/>
            <person name="Wang R."/>
            <person name="Manning V.A."/>
            <person name="Dhillon B."/>
            <person name="Tu Z.J."/>
            <person name="Steffenson B.J."/>
            <person name="Salamov A."/>
            <person name="Sun H."/>
            <person name="Lowry S."/>
            <person name="LaButti K."/>
            <person name="Han J."/>
            <person name="Copeland A."/>
            <person name="Lindquist E."/>
            <person name="Barry K."/>
            <person name="Schmutz J."/>
            <person name="Baker S.E."/>
            <person name="Ciuffetti L.M."/>
            <person name="Grigoriev I.V."/>
            <person name="Zhong S."/>
            <person name="Turgeon B.G."/>
        </authorList>
    </citation>
    <scope>NUCLEOTIDE SEQUENCE [LARGE SCALE GENOMIC DNA]</scope>
    <source>
        <strain evidence="1 2">ATCC 44560</strain>
    </source>
</reference>
<gene>
    <name evidence="1" type="ORF">COCMIDRAFT_22133</name>
</gene>
<dbReference type="HOGENOM" id="CLU_1261290_0_0_1"/>
<dbReference type="Proteomes" id="UP000054032">
    <property type="component" value="Unassembled WGS sequence"/>
</dbReference>
<evidence type="ECO:0000313" key="2">
    <source>
        <dbReference type="Proteomes" id="UP000054032"/>
    </source>
</evidence>
<dbReference type="RefSeq" id="XP_007683134.1">
    <property type="nucleotide sequence ID" value="XM_007684944.1"/>
</dbReference>
<accession>W6ZEK6</accession>
<keyword evidence="2" id="KW-1185">Reference proteome</keyword>
<dbReference type="EMBL" id="KI963924">
    <property type="protein sequence ID" value="EUC50252.1"/>
    <property type="molecule type" value="Genomic_DNA"/>
</dbReference>
<name>W6ZEK6_COCMI</name>
<dbReference type="GeneID" id="19120191"/>
<evidence type="ECO:0000313" key="1">
    <source>
        <dbReference type="EMBL" id="EUC50252.1"/>
    </source>
</evidence>
<dbReference type="OrthoDB" id="10653715at2759"/>
<proteinExistence type="predicted"/>